<evidence type="ECO:0000313" key="2">
    <source>
        <dbReference type="EMBL" id="MBT1710004.1"/>
    </source>
</evidence>
<comment type="caution">
    <text evidence="2">The sequence shown here is derived from an EMBL/GenBank/DDBJ whole genome shotgun (WGS) entry which is preliminary data.</text>
</comment>
<dbReference type="InterPro" id="IPR017504">
    <property type="entry name" value="CHP03067_Planctomycetes"/>
</dbReference>
<dbReference type="NCBIfam" id="TIGR03067">
    <property type="entry name" value="Planc_TIGR03067"/>
    <property type="match status" value="1"/>
</dbReference>
<dbReference type="AlphaFoldDB" id="A0AAP2E0X3"/>
<reference evidence="2 3" key="1">
    <citation type="submission" date="2021-05" db="EMBL/GenBank/DDBJ databases">
        <title>A Polyphasic approach of four new species of the genus Ohtaekwangia: Ohtaekwangia histidinii sp. nov., Ohtaekwangia cretensis sp. nov., Ohtaekwangia indiensis sp. nov., Ohtaekwangia reichenbachii sp. nov. from diverse environment.</title>
        <authorList>
            <person name="Octaviana S."/>
        </authorList>
    </citation>
    <scope>NUCLEOTIDE SEQUENCE [LARGE SCALE GENOMIC DNA]</scope>
    <source>
        <strain evidence="2 3">PWU5</strain>
    </source>
</reference>
<gene>
    <name evidence="2" type="ORF">KK062_17290</name>
</gene>
<feature type="chain" id="PRO_5042975723" evidence="1">
    <location>
        <begin position="23"/>
        <end position="133"/>
    </location>
</feature>
<name>A0AAP2E0X3_9BACT</name>
<dbReference type="Proteomes" id="UP001319080">
    <property type="component" value="Unassembled WGS sequence"/>
</dbReference>
<evidence type="ECO:0000256" key="1">
    <source>
        <dbReference type="SAM" id="SignalP"/>
    </source>
</evidence>
<proteinExistence type="predicted"/>
<accession>A0AAP2E0X3</accession>
<keyword evidence="1" id="KW-0732">Signal</keyword>
<sequence>MQNILFTILFLYAMSAATSSTAQTFDGVWIPVKQELNGQPLPADSQSKLIIQGGTYTFETSYATDRGDSTYGDGKMDIYSRDGANKGKHFKAIYKMVDDQLIVCYNLAGDRYPENFETQGNALFFLCVFQRQR</sequence>
<dbReference type="RefSeq" id="WP_254085583.1">
    <property type="nucleotide sequence ID" value="NZ_JAHESE010000018.1"/>
</dbReference>
<keyword evidence="3" id="KW-1185">Reference proteome</keyword>
<feature type="signal peptide" evidence="1">
    <location>
        <begin position="1"/>
        <end position="22"/>
    </location>
</feature>
<evidence type="ECO:0000313" key="3">
    <source>
        <dbReference type="Proteomes" id="UP001319080"/>
    </source>
</evidence>
<organism evidence="2 3">
    <name type="scientific">Dawidia cretensis</name>
    <dbReference type="NCBI Taxonomy" id="2782350"/>
    <lineage>
        <taxon>Bacteria</taxon>
        <taxon>Pseudomonadati</taxon>
        <taxon>Bacteroidota</taxon>
        <taxon>Cytophagia</taxon>
        <taxon>Cytophagales</taxon>
        <taxon>Chryseotaleaceae</taxon>
        <taxon>Dawidia</taxon>
    </lineage>
</organism>
<protein>
    <submittedName>
        <fullName evidence="2">TIGR03067 domain-containing protein</fullName>
    </submittedName>
</protein>
<dbReference type="EMBL" id="JAHESE010000018">
    <property type="protein sequence ID" value="MBT1710004.1"/>
    <property type="molecule type" value="Genomic_DNA"/>
</dbReference>